<gene>
    <name evidence="1" type="ORF">ECD7_00129</name>
</gene>
<proteinExistence type="predicted"/>
<evidence type="ECO:0000313" key="1">
    <source>
        <dbReference type="EMBL" id="ASJ80221.1"/>
    </source>
</evidence>
<organism evidence="1 2">
    <name type="scientific">Escherichia phage ECD7</name>
    <dbReference type="NCBI Taxonomy" id="1981499"/>
    <lineage>
        <taxon>Viruses</taxon>
        <taxon>Duplodnaviria</taxon>
        <taxon>Heunggongvirae</taxon>
        <taxon>Uroviricota</taxon>
        <taxon>Caudoviricetes</taxon>
        <taxon>Pantevenvirales</taxon>
        <taxon>Straboviridae</taxon>
        <taxon>Krischvirus</taxon>
        <taxon>Krischvirus ecd7</taxon>
    </lineage>
</organism>
<accession>A0A220NTF9</accession>
<reference evidence="1 2" key="1">
    <citation type="journal article" date="2015" name="Bacteriophage">
        <title>A small-scale experiment of using phage-based probiotic dietary supplement for prevention of E. coli traveler's diarrhea.</title>
        <authorList>
            <person name="Aleshkin A.V."/>
            <person name="Rubalskii E.O."/>
            <person name="Volozhantsev N.V."/>
            <person name="Verevkin V.V."/>
            <person name="Svetoch E.A."/>
            <person name="Kiseleva I.A."/>
            <person name="Bochkareva S.S."/>
            <person name="Borisova O.Y."/>
            <person name="Popova A.V."/>
            <person name="Bogun A.G."/>
            <person name="Afanas'ev S.S."/>
        </authorList>
    </citation>
    <scope>NUCLEOTIDE SEQUENCE [LARGE SCALE GENOMIC DNA]</scope>
</reference>
<dbReference type="Proteomes" id="UP000223392">
    <property type="component" value="Segment"/>
</dbReference>
<evidence type="ECO:0008006" key="3">
    <source>
        <dbReference type="Google" id="ProtNLM"/>
    </source>
</evidence>
<sequence>MLNININSVGSNPHVYYLRQPEEIEYRVNKVTKSPREFADKVIERCKLVDHTFLGFSGEWKGKLTRSVIQCNKHGTVYDVSSNSFYAKKVIVGCPQCRGVMTEEEATKFIEEKCKDLDYEFLGFVGGWKSQITKMILRCKKHDHIWKNTKFFDFKNHGTCGCKKCAAEQFKTEYVVPVEDALSRIEDKCKKLGYEYIGVDGEWIGTANSWIKLKCTKHDAEFSVRYCTFNRNAKGCPKCSSSGYRPSEMGYFYIQTLDDKFIKFGVTNELPETRMKQHMQKSKFVHKLVYVKQSVDGWIPWELEKEIKRTYHCGVVDKSMLKDGYTETLPITELDNIIKLADTY</sequence>
<evidence type="ECO:0000313" key="2">
    <source>
        <dbReference type="Proteomes" id="UP000223392"/>
    </source>
</evidence>
<protein>
    <recommendedName>
        <fullName evidence="3">GIY-YIG nuclease family protein</fullName>
    </recommendedName>
</protein>
<keyword evidence="2" id="KW-1185">Reference proteome</keyword>
<dbReference type="EMBL" id="KY683735">
    <property type="protein sequence ID" value="ASJ80221.1"/>
    <property type="molecule type" value="Genomic_DNA"/>
</dbReference>
<name>A0A220NTF9_9CAUD</name>